<evidence type="ECO:0000313" key="3">
    <source>
        <dbReference type="EMBL" id="ELR23727.1"/>
    </source>
</evidence>
<feature type="compositionally biased region" description="Low complexity" evidence="1">
    <location>
        <begin position="1"/>
        <end position="11"/>
    </location>
</feature>
<dbReference type="PROSITE" id="PS50172">
    <property type="entry name" value="BRCT"/>
    <property type="match status" value="1"/>
</dbReference>
<protein>
    <submittedName>
        <fullName evidence="3">BRCA1 C Terminus (BRCT) domain containing protein</fullName>
    </submittedName>
</protein>
<feature type="compositionally biased region" description="Basic residues" evidence="1">
    <location>
        <begin position="90"/>
        <end position="100"/>
    </location>
</feature>
<dbReference type="InterPro" id="IPR001357">
    <property type="entry name" value="BRCT_dom"/>
</dbReference>
<dbReference type="EMBL" id="KB007856">
    <property type="protein sequence ID" value="ELR23727.1"/>
    <property type="molecule type" value="Genomic_DNA"/>
</dbReference>
<dbReference type="GeneID" id="14924717"/>
<dbReference type="RefSeq" id="XP_004353255.1">
    <property type="nucleotide sequence ID" value="XM_004353203.1"/>
</dbReference>
<dbReference type="SUPFAM" id="SSF52113">
    <property type="entry name" value="BRCT domain"/>
    <property type="match status" value="1"/>
</dbReference>
<dbReference type="InterPro" id="IPR036420">
    <property type="entry name" value="BRCT_dom_sf"/>
</dbReference>
<accession>L8HER5</accession>
<evidence type="ECO:0000259" key="2">
    <source>
        <dbReference type="PROSITE" id="PS50172"/>
    </source>
</evidence>
<feature type="region of interest" description="Disordered" evidence="1">
    <location>
        <begin position="1"/>
        <end position="154"/>
    </location>
</feature>
<evidence type="ECO:0000256" key="1">
    <source>
        <dbReference type="SAM" id="MobiDB-lite"/>
    </source>
</evidence>
<dbReference type="Pfam" id="PF00533">
    <property type="entry name" value="BRCT"/>
    <property type="match status" value="1"/>
</dbReference>
<gene>
    <name evidence="3" type="ORF">ACA1_315270</name>
</gene>
<feature type="domain" description="BRCT" evidence="2">
    <location>
        <begin position="154"/>
        <end position="228"/>
    </location>
</feature>
<name>L8HER5_ACACF</name>
<dbReference type="AlphaFoldDB" id="L8HER5"/>
<feature type="compositionally biased region" description="Low complexity" evidence="1">
    <location>
        <begin position="138"/>
        <end position="147"/>
    </location>
</feature>
<dbReference type="Gene3D" id="3.40.50.10190">
    <property type="entry name" value="BRCT domain"/>
    <property type="match status" value="1"/>
</dbReference>
<dbReference type="VEuPathDB" id="AmoebaDB:ACA1_315270"/>
<keyword evidence="4" id="KW-1185">Reference proteome</keyword>
<dbReference type="Proteomes" id="UP000011083">
    <property type="component" value="Unassembled WGS sequence"/>
</dbReference>
<sequence length="228" mass="25659">MKKMQQEQQQQAPATRKKPRIKRTYSAPVEDTEEKNKEEMGAASHSMSNLPTVKMEEEEEEVGSTSSGAKRKRDEARESGDGMVVAAVKKVARVAKRRKKLETQTTSKPAPEDNETIMKKKKKKSVEAKKVEVEGENGDSSNGSGEVPATPLHERRRRFEGKVFFLLGRFMRKQAEMQAFIEENGGEVAKSITRKVTHLLTAQGDDGTLAFKQARQRSLKIITEERLN</sequence>
<dbReference type="OrthoDB" id="446168at2759"/>
<evidence type="ECO:0000313" key="4">
    <source>
        <dbReference type="Proteomes" id="UP000011083"/>
    </source>
</evidence>
<reference evidence="3 4" key="1">
    <citation type="journal article" date="2013" name="Genome Biol.">
        <title>Genome of Acanthamoeba castellanii highlights extensive lateral gene transfer and early evolution of tyrosine kinase signaling.</title>
        <authorList>
            <person name="Clarke M."/>
            <person name="Lohan A.J."/>
            <person name="Liu B."/>
            <person name="Lagkouvardos I."/>
            <person name="Roy S."/>
            <person name="Zafar N."/>
            <person name="Bertelli C."/>
            <person name="Schilde C."/>
            <person name="Kianianmomeni A."/>
            <person name="Burglin T.R."/>
            <person name="Frech C."/>
            <person name="Turcotte B."/>
            <person name="Kopec K.O."/>
            <person name="Synnott J.M."/>
            <person name="Choo C."/>
            <person name="Paponov I."/>
            <person name="Finkler A."/>
            <person name="Soon Heng Tan C."/>
            <person name="Hutchins A.P."/>
            <person name="Weinmeier T."/>
            <person name="Rattei T."/>
            <person name="Chu J.S."/>
            <person name="Gimenez G."/>
            <person name="Irimia M."/>
            <person name="Rigden D.J."/>
            <person name="Fitzpatrick D.A."/>
            <person name="Lorenzo-Morales J."/>
            <person name="Bateman A."/>
            <person name="Chiu C.H."/>
            <person name="Tang P."/>
            <person name="Hegemann P."/>
            <person name="Fromm H."/>
            <person name="Raoult D."/>
            <person name="Greub G."/>
            <person name="Miranda-Saavedra D."/>
            <person name="Chen N."/>
            <person name="Nash P."/>
            <person name="Ginger M.L."/>
            <person name="Horn M."/>
            <person name="Schaap P."/>
            <person name="Caler L."/>
            <person name="Loftus B."/>
        </authorList>
    </citation>
    <scope>NUCLEOTIDE SEQUENCE [LARGE SCALE GENOMIC DNA]</scope>
    <source>
        <strain evidence="3 4">Neff</strain>
    </source>
</reference>
<feature type="non-terminal residue" evidence="3">
    <location>
        <position position="228"/>
    </location>
</feature>
<proteinExistence type="predicted"/>
<organism evidence="3 4">
    <name type="scientific">Acanthamoeba castellanii (strain ATCC 30010 / Neff)</name>
    <dbReference type="NCBI Taxonomy" id="1257118"/>
    <lineage>
        <taxon>Eukaryota</taxon>
        <taxon>Amoebozoa</taxon>
        <taxon>Discosea</taxon>
        <taxon>Longamoebia</taxon>
        <taxon>Centramoebida</taxon>
        <taxon>Acanthamoebidae</taxon>
        <taxon>Acanthamoeba</taxon>
    </lineage>
</organism>
<dbReference type="KEGG" id="acan:ACA1_315270"/>